<reference evidence="2 3" key="1">
    <citation type="submission" date="2024-05" db="EMBL/GenBank/DDBJ databases">
        <title>Halomonas sp. SSM6 16S ribosomal RNA gene Genome sequencing and assembly.</title>
        <authorList>
            <person name="Yook S."/>
        </authorList>
    </citation>
    <scope>NUCLEOTIDE SEQUENCE [LARGE SCALE GENOMIC DNA]</scope>
    <source>
        <strain evidence="2 3">SSM6</strain>
    </source>
</reference>
<sequence>MNNAPDGQASRYASDDEISLVDLAKILIKRWKVMAATFFVIVMGALVYVLMMERSFEYVSLYQVAEQAPTENRENGALEPPVTVVAKANNLYLGAVTRKLLDDEGLASLPFTTAVSNLEDTLLVKLTSQATEASAPLVESFHSRVLARIEQDQQAFFERLRDSMQRQLESAERSLELAKESTSPSAAELIASYSGRVANIQDSLEQLQEGQAIQTAVQGLKPSGTSRSLVMALAIVLAGMLALMMAFFAQFAAAVRESFSEEDA</sequence>
<organism evidence="2 3">
    <name type="scientific">Halomonas aquatica</name>
    <dbReference type="NCBI Taxonomy" id="3151123"/>
    <lineage>
        <taxon>Bacteria</taxon>
        <taxon>Pseudomonadati</taxon>
        <taxon>Pseudomonadota</taxon>
        <taxon>Gammaproteobacteria</taxon>
        <taxon>Oceanospirillales</taxon>
        <taxon>Halomonadaceae</taxon>
        <taxon>Halomonas</taxon>
    </lineage>
</organism>
<gene>
    <name evidence="2" type="ORF">ABE960_07325</name>
</gene>
<dbReference type="RefSeq" id="WP_349761593.1">
    <property type="nucleotide sequence ID" value="NZ_JBEGCJ010000003.1"/>
</dbReference>
<evidence type="ECO:0000313" key="3">
    <source>
        <dbReference type="Proteomes" id="UP001442468"/>
    </source>
</evidence>
<comment type="caution">
    <text evidence="2">The sequence shown here is derived from an EMBL/GenBank/DDBJ whole genome shotgun (WGS) entry which is preliminary data.</text>
</comment>
<dbReference type="Proteomes" id="UP001442468">
    <property type="component" value="Unassembled WGS sequence"/>
</dbReference>
<protein>
    <submittedName>
        <fullName evidence="2">Lipopolysaccharide biosynthesis protein</fullName>
    </submittedName>
</protein>
<evidence type="ECO:0000313" key="2">
    <source>
        <dbReference type="EMBL" id="MEQ6917328.1"/>
    </source>
</evidence>
<evidence type="ECO:0000256" key="1">
    <source>
        <dbReference type="SAM" id="Phobius"/>
    </source>
</evidence>
<keyword evidence="1" id="KW-1133">Transmembrane helix</keyword>
<accession>A0ABV1NE50</accession>
<name>A0ABV1NE50_9GAMM</name>
<keyword evidence="3" id="KW-1185">Reference proteome</keyword>
<keyword evidence="1" id="KW-0472">Membrane</keyword>
<proteinExistence type="predicted"/>
<feature type="transmembrane region" description="Helical" evidence="1">
    <location>
        <begin position="229"/>
        <end position="253"/>
    </location>
</feature>
<feature type="transmembrane region" description="Helical" evidence="1">
    <location>
        <begin position="33"/>
        <end position="51"/>
    </location>
</feature>
<keyword evidence="1" id="KW-0812">Transmembrane</keyword>
<dbReference type="EMBL" id="JBEGCJ010000003">
    <property type="protein sequence ID" value="MEQ6917328.1"/>
    <property type="molecule type" value="Genomic_DNA"/>
</dbReference>